<dbReference type="GO" id="GO:0003700">
    <property type="term" value="F:DNA-binding transcription factor activity"/>
    <property type="evidence" value="ECO:0007669"/>
    <property type="project" value="TreeGrafter"/>
</dbReference>
<reference evidence="3" key="1">
    <citation type="journal article" date="2020" name="mSystems">
        <title>Genome- and Community-Level Interaction Insights into Carbon Utilization and Element Cycling Functions of Hydrothermarchaeota in Hydrothermal Sediment.</title>
        <authorList>
            <person name="Zhou Z."/>
            <person name="Liu Y."/>
            <person name="Xu W."/>
            <person name="Pan J."/>
            <person name="Luo Z.H."/>
            <person name="Li M."/>
        </authorList>
    </citation>
    <scope>NUCLEOTIDE SEQUENCE [LARGE SCALE GENOMIC DNA]</scope>
    <source>
        <strain evidence="3">SpSt-783</strain>
    </source>
</reference>
<evidence type="ECO:0000256" key="1">
    <source>
        <dbReference type="ARBA" id="ARBA00023125"/>
    </source>
</evidence>
<evidence type="ECO:0000313" key="3">
    <source>
        <dbReference type="EMBL" id="HHS63397.1"/>
    </source>
</evidence>
<gene>
    <name evidence="3" type="ORF">ENV70_07315</name>
</gene>
<dbReference type="SUPFAM" id="SSF46785">
    <property type="entry name" value="Winged helix' DNA-binding domain"/>
    <property type="match status" value="1"/>
</dbReference>
<dbReference type="GO" id="GO:0005829">
    <property type="term" value="C:cytosol"/>
    <property type="evidence" value="ECO:0007669"/>
    <property type="project" value="TreeGrafter"/>
</dbReference>
<evidence type="ECO:0000256" key="2">
    <source>
        <dbReference type="SAM" id="MobiDB-lite"/>
    </source>
</evidence>
<dbReference type="Gene3D" id="1.10.10.10">
    <property type="entry name" value="Winged helix-like DNA-binding domain superfamily/Winged helix DNA-binding domain"/>
    <property type="match status" value="1"/>
</dbReference>
<comment type="caution">
    <text evidence="3">The sequence shown here is derived from an EMBL/GenBank/DDBJ whole genome shotgun (WGS) entry which is preliminary data.</text>
</comment>
<dbReference type="GO" id="GO:0003677">
    <property type="term" value="F:DNA binding"/>
    <property type="evidence" value="ECO:0007669"/>
    <property type="project" value="UniProtKB-KW"/>
</dbReference>
<dbReference type="InterPro" id="IPR036390">
    <property type="entry name" value="WH_DNA-bd_sf"/>
</dbReference>
<dbReference type="InterPro" id="IPR000944">
    <property type="entry name" value="Tscrpt_reg_Rrf2"/>
</dbReference>
<proteinExistence type="predicted"/>
<organism evidence="3">
    <name type="scientific">candidate division WOR-3 bacterium</name>
    <dbReference type="NCBI Taxonomy" id="2052148"/>
    <lineage>
        <taxon>Bacteria</taxon>
        <taxon>Bacteria division WOR-3</taxon>
    </lineage>
</organism>
<keyword evidence="1" id="KW-0238">DNA-binding</keyword>
<accession>A0A7C6AG88</accession>
<dbReference type="PANTHER" id="PTHR33221">
    <property type="entry name" value="WINGED HELIX-TURN-HELIX TRANSCRIPTIONAL REGULATOR, RRF2 FAMILY"/>
    <property type="match status" value="1"/>
</dbReference>
<dbReference type="InterPro" id="IPR036388">
    <property type="entry name" value="WH-like_DNA-bd_sf"/>
</dbReference>
<dbReference type="EMBL" id="DTHJ01000147">
    <property type="protein sequence ID" value="HHS63397.1"/>
    <property type="molecule type" value="Genomic_DNA"/>
</dbReference>
<dbReference type="Pfam" id="PF02082">
    <property type="entry name" value="Rrf2"/>
    <property type="match status" value="1"/>
</dbReference>
<dbReference type="InterPro" id="IPR030489">
    <property type="entry name" value="TR_Rrf2-type_CS"/>
</dbReference>
<feature type="region of interest" description="Disordered" evidence="2">
    <location>
        <begin position="133"/>
        <end position="176"/>
    </location>
</feature>
<dbReference type="PROSITE" id="PS51197">
    <property type="entry name" value="HTH_RRF2_2"/>
    <property type="match status" value="1"/>
</dbReference>
<sequence length="176" mass="20241">MKLTTRTRYAIRAMVYLTRQLPRKTLTLKEIASAEDVTEKYLEQIFLKLTKAGLLKTVKGPGGGYQLSRKPEKIKLKDIMSAVGESYAPVFCVADRRTKSCPRMKNCPTRPYWFKLKRMIEEFFNTHTLADISKNKRKNEPPHPCPPPLKGEEKGGGERGINVYSTKNKKKDHKNR</sequence>
<dbReference type="PROSITE" id="PS01332">
    <property type="entry name" value="HTH_RRF2_1"/>
    <property type="match status" value="1"/>
</dbReference>
<feature type="compositionally biased region" description="Basic residues" evidence="2">
    <location>
        <begin position="167"/>
        <end position="176"/>
    </location>
</feature>
<name>A0A7C6AG88_UNCW3</name>
<dbReference type="PANTHER" id="PTHR33221:SF5">
    <property type="entry name" value="HTH-TYPE TRANSCRIPTIONAL REGULATOR ISCR"/>
    <property type="match status" value="1"/>
</dbReference>
<dbReference type="AlphaFoldDB" id="A0A7C6AG88"/>
<dbReference type="NCBIfam" id="TIGR00738">
    <property type="entry name" value="rrf2_super"/>
    <property type="match status" value="1"/>
</dbReference>
<protein>
    <submittedName>
        <fullName evidence="3">RrF2 family transcriptional regulator</fullName>
    </submittedName>
</protein>